<protein>
    <submittedName>
        <fullName evidence="7">Plastocyanin</fullName>
    </submittedName>
</protein>
<keyword evidence="5" id="KW-0732">Signal</keyword>
<keyword evidence="8" id="KW-1185">Reference proteome</keyword>
<dbReference type="GO" id="GO:0005507">
    <property type="term" value="F:copper ion binding"/>
    <property type="evidence" value="ECO:0007669"/>
    <property type="project" value="InterPro"/>
</dbReference>
<name>A0A0J7JEG4_9GAMM</name>
<evidence type="ECO:0000313" key="8">
    <source>
        <dbReference type="Proteomes" id="UP000036102"/>
    </source>
</evidence>
<dbReference type="PROSITE" id="PS00196">
    <property type="entry name" value="COPPER_BLUE"/>
    <property type="match status" value="1"/>
</dbReference>
<dbReference type="OrthoDB" id="9757546at2"/>
<sequence length="168" mass="18396">MNCSRRRLLELSGSLLLLSSGVTEAVGESQVVIKMQGTPRGERVWFDPKGVAVAPGTTITFINQDPGNSHTVTAYHPEYFDRVRRMPKAAKPFDSGYLLPNQTFSLTLTVPGVYDYYCVPHEMAAMVGRIVVGTPEMVDWDSSALRAGGVSGHVMTQFPSIRDIFNAS</sequence>
<accession>A0A0J7JEG4</accession>
<dbReference type="GO" id="GO:0009055">
    <property type="term" value="F:electron transfer activity"/>
    <property type="evidence" value="ECO:0007669"/>
    <property type="project" value="InterPro"/>
</dbReference>
<dbReference type="Pfam" id="PF00127">
    <property type="entry name" value="Copper-bind"/>
    <property type="match status" value="1"/>
</dbReference>
<dbReference type="Proteomes" id="UP000036102">
    <property type="component" value="Unassembled WGS sequence"/>
</dbReference>
<dbReference type="InterPro" id="IPR008972">
    <property type="entry name" value="Cupredoxin"/>
</dbReference>
<dbReference type="PANTHER" id="PTHR36507">
    <property type="entry name" value="BLL1555 PROTEIN"/>
    <property type="match status" value="1"/>
</dbReference>
<dbReference type="PANTHER" id="PTHR36507:SF1">
    <property type="entry name" value="BLL1555 PROTEIN"/>
    <property type="match status" value="1"/>
</dbReference>
<keyword evidence="1" id="KW-0813">Transport</keyword>
<dbReference type="InterPro" id="IPR001235">
    <property type="entry name" value="Copper_blue_Plastocyanin"/>
</dbReference>
<feature type="domain" description="Blue (type 1) copper" evidence="6">
    <location>
        <begin position="42"/>
        <end position="132"/>
    </location>
</feature>
<dbReference type="AlphaFoldDB" id="A0A0J7JEG4"/>
<organism evidence="7 8">
    <name type="scientific">Marinobacter subterrani</name>
    <dbReference type="NCBI Taxonomy" id="1658765"/>
    <lineage>
        <taxon>Bacteria</taxon>
        <taxon>Pseudomonadati</taxon>
        <taxon>Pseudomonadota</taxon>
        <taxon>Gammaproteobacteria</taxon>
        <taxon>Pseudomonadales</taxon>
        <taxon>Marinobacteraceae</taxon>
        <taxon>Marinobacter</taxon>
    </lineage>
</organism>
<keyword evidence="3" id="KW-0249">Electron transport</keyword>
<feature type="chain" id="PRO_5005289744" evidence="5">
    <location>
        <begin position="26"/>
        <end position="168"/>
    </location>
</feature>
<evidence type="ECO:0000256" key="3">
    <source>
        <dbReference type="ARBA" id="ARBA00022982"/>
    </source>
</evidence>
<dbReference type="InterPro" id="IPR000923">
    <property type="entry name" value="BlueCu_1"/>
</dbReference>
<dbReference type="PRINTS" id="PR00156">
    <property type="entry name" value="COPPERBLUE"/>
</dbReference>
<comment type="caution">
    <text evidence="7">The sequence shown here is derived from an EMBL/GenBank/DDBJ whole genome shotgun (WGS) entry which is preliminary data.</text>
</comment>
<dbReference type="EMBL" id="LFBU01000001">
    <property type="protein sequence ID" value="KMQ76171.1"/>
    <property type="molecule type" value="Genomic_DNA"/>
</dbReference>
<gene>
    <name evidence="7" type="ORF">Msub_12380</name>
</gene>
<evidence type="ECO:0000256" key="2">
    <source>
        <dbReference type="ARBA" id="ARBA00022723"/>
    </source>
</evidence>
<proteinExistence type="predicted"/>
<evidence type="ECO:0000256" key="5">
    <source>
        <dbReference type="SAM" id="SignalP"/>
    </source>
</evidence>
<dbReference type="STRING" id="1658765.Msub_12380"/>
<dbReference type="InterPro" id="IPR028871">
    <property type="entry name" value="BlueCu_1_BS"/>
</dbReference>
<feature type="signal peptide" evidence="5">
    <location>
        <begin position="1"/>
        <end position="25"/>
    </location>
</feature>
<evidence type="ECO:0000256" key="1">
    <source>
        <dbReference type="ARBA" id="ARBA00022448"/>
    </source>
</evidence>
<keyword evidence="4" id="KW-0186">Copper</keyword>
<evidence type="ECO:0000259" key="6">
    <source>
        <dbReference type="Pfam" id="PF00127"/>
    </source>
</evidence>
<reference evidence="7 8" key="1">
    <citation type="submission" date="2015-06" db="EMBL/GenBank/DDBJ databases">
        <title>Marinobacter subterrani, a genetically tractable neutrophilic iron-oxidizing strain isolated from the Soudan Iron Mine.</title>
        <authorList>
            <person name="Bonis B.M."/>
            <person name="Gralnick J.A."/>
        </authorList>
    </citation>
    <scope>NUCLEOTIDE SEQUENCE [LARGE SCALE GENOMIC DNA]</scope>
    <source>
        <strain evidence="7 8">JG233</strain>
    </source>
</reference>
<keyword evidence="2" id="KW-0479">Metal-binding</keyword>
<dbReference type="PATRIC" id="fig|1658765.3.peg.2399"/>
<dbReference type="CDD" id="cd04220">
    <property type="entry name" value="Halocyanin"/>
    <property type="match status" value="1"/>
</dbReference>
<evidence type="ECO:0000256" key="4">
    <source>
        <dbReference type="ARBA" id="ARBA00023008"/>
    </source>
</evidence>
<dbReference type="Gene3D" id="2.60.40.420">
    <property type="entry name" value="Cupredoxins - blue copper proteins"/>
    <property type="match status" value="1"/>
</dbReference>
<evidence type="ECO:0000313" key="7">
    <source>
        <dbReference type="EMBL" id="KMQ76171.1"/>
    </source>
</evidence>
<dbReference type="InterPro" id="IPR052721">
    <property type="entry name" value="ET_Amicyanin"/>
</dbReference>
<dbReference type="SUPFAM" id="SSF49503">
    <property type="entry name" value="Cupredoxins"/>
    <property type="match status" value="1"/>
</dbReference>